<dbReference type="EMBL" id="JABSTU010000001">
    <property type="protein sequence ID" value="KAH8038523.1"/>
    <property type="molecule type" value="Genomic_DNA"/>
</dbReference>
<feature type="compositionally biased region" description="Basic and acidic residues" evidence="1">
    <location>
        <begin position="170"/>
        <end position="184"/>
    </location>
</feature>
<accession>A0A9J6EVG3</accession>
<keyword evidence="3" id="KW-1185">Reference proteome</keyword>
<gene>
    <name evidence="2" type="ORF">HPB51_001787</name>
</gene>
<feature type="compositionally biased region" description="Basic and acidic residues" evidence="1">
    <location>
        <begin position="220"/>
        <end position="235"/>
    </location>
</feature>
<feature type="region of interest" description="Disordered" evidence="1">
    <location>
        <begin position="1"/>
        <end position="29"/>
    </location>
</feature>
<feature type="compositionally biased region" description="Basic and acidic residues" evidence="1">
    <location>
        <begin position="13"/>
        <end position="22"/>
    </location>
</feature>
<feature type="compositionally biased region" description="Polar residues" evidence="1">
    <location>
        <begin position="1"/>
        <end position="12"/>
    </location>
</feature>
<sequence>MSSAHSVLQQQTARKETKDEQNKQGASIDGLGVRSHGSLWWVLVVNADGSGGAGKPSAADRAAGASLATATRCTANSFGNVEASRPRTACVKVFATTGVEVKYPDRACWKTWAVVKCPVVCGGVAADEQRLESVRVASSSVIICTPVHFIRFLLALLLLQLGLKGEEEEATKQKEGGRSDEGDKQKKKPRGTSHGTMRCAVHASDKPSLPAQLGQNPCSRRREDKQGGEEGRVCFRVEDGRKGGGRLPGLSPVGAAGACQGGGTRAVNLKQTWASGVLPLLKEIIYGEERACGVPLRSPRRSLRPLMLLLLLTGLGVCSSSRPPRSQPSPSAARRISHMTRACEDLDTVAKRGHRSCEG</sequence>
<evidence type="ECO:0000313" key="2">
    <source>
        <dbReference type="EMBL" id="KAH8038523.1"/>
    </source>
</evidence>
<reference evidence="2" key="2">
    <citation type="submission" date="2021-09" db="EMBL/GenBank/DDBJ databases">
        <authorList>
            <person name="Jia N."/>
            <person name="Wang J."/>
            <person name="Shi W."/>
            <person name="Du L."/>
            <person name="Sun Y."/>
            <person name="Zhan W."/>
            <person name="Jiang J."/>
            <person name="Wang Q."/>
            <person name="Zhang B."/>
            <person name="Ji P."/>
            <person name="Sakyi L.B."/>
            <person name="Cui X."/>
            <person name="Yuan T."/>
            <person name="Jiang B."/>
            <person name="Yang W."/>
            <person name="Lam T.T.-Y."/>
            <person name="Chang Q."/>
            <person name="Ding S."/>
            <person name="Wang X."/>
            <person name="Zhu J."/>
            <person name="Ruan X."/>
            <person name="Zhao L."/>
            <person name="Wei J."/>
            <person name="Que T."/>
            <person name="Du C."/>
            <person name="Cheng J."/>
            <person name="Dai P."/>
            <person name="Han X."/>
            <person name="Huang E."/>
            <person name="Gao Y."/>
            <person name="Liu J."/>
            <person name="Shao H."/>
            <person name="Ye R."/>
            <person name="Li L."/>
            <person name="Wei W."/>
            <person name="Wang X."/>
            <person name="Wang C."/>
            <person name="Huo Q."/>
            <person name="Li W."/>
            <person name="Guo W."/>
            <person name="Chen H."/>
            <person name="Chen S."/>
            <person name="Zhou L."/>
            <person name="Zhou L."/>
            <person name="Ni X."/>
            <person name="Tian J."/>
            <person name="Zhou Y."/>
            <person name="Sheng Y."/>
            <person name="Liu T."/>
            <person name="Pan Y."/>
            <person name="Xia L."/>
            <person name="Li J."/>
            <person name="Zhao F."/>
            <person name="Cao W."/>
        </authorList>
    </citation>
    <scope>NUCLEOTIDE SEQUENCE</scope>
    <source>
        <strain evidence="2">Rmic-2018</strain>
        <tissue evidence="2">Larvae</tissue>
    </source>
</reference>
<dbReference type="Proteomes" id="UP000821866">
    <property type="component" value="Chromosome 1"/>
</dbReference>
<evidence type="ECO:0000256" key="1">
    <source>
        <dbReference type="SAM" id="MobiDB-lite"/>
    </source>
</evidence>
<comment type="caution">
    <text evidence="2">The sequence shown here is derived from an EMBL/GenBank/DDBJ whole genome shotgun (WGS) entry which is preliminary data.</text>
</comment>
<proteinExistence type="predicted"/>
<protein>
    <submittedName>
        <fullName evidence="2">Uncharacterized protein</fullName>
    </submittedName>
</protein>
<feature type="region of interest" description="Disordered" evidence="1">
    <location>
        <begin position="168"/>
        <end position="235"/>
    </location>
</feature>
<reference evidence="2" key="1">
    <citation type="journal article" date="2020" name="Cell">
        <title>Large-Scale Comparative Analyses of Tick Genomes Elucidate Their Genetic Diversity and Vector Capacities.</title>
        <authorList>
            <consortium name="Tick Genome and Microbiome Consortium (TIGMIC)"/>
            <person name="Jia N."/>
            <person name="Wang J."/>
            <person name="Shi W."/>
            <person name="Du L."/>
            <person name="Sun Y."/>
            <person name="Zhan W."/>
            <person name="Jiang J.F."/>
            <person name="Wang Q."/>
            <person name="Zhang B."/>
            <person name="Ji P."/>
            <person name="Bell-Sakyi L."/>
            <person name="Cui X.M."/>
            <person name="Yuan T.T."/>
            <person name="Jiang B.G."/>
            <person name="Yang W.F."/>
            <person name="Lam T.T."/>
            <person name="Chang Q.C."/>
            <person name="Ding S.J."/>
            <person name="Wang X.J."/>
            <person name="Zhu J.G."/>
            <person name="Ruan X.D."/>
            <person name="Zhao L."/>
            <person name="Wei J.T."/>
            <person name="Ye R.Z."/>
            <person name="Que T.C."/>
            <person name="Du C.H."/>
            <person name="Zhou Y.H."/>
            <person name="Cheng J.X."/>
            <person name="Dai P.F."/>
            <person name="Guo W.B."/>
            <person name="Han X.H."/>
            <person name="Huang E.J."/>
            <person name="Li L.F."/>
            <person name="Wei W."/>
            <person name="Gao Y.C."/>
            <person name="Liu J.Z."/>
            <person name="Shao H.Z."/>
            <person name="Wang X."/>
            <person name="Wang C.C."/>
            <person name="Yang T.C."/>
            <person name="Huo Q.B."/>
            <person name="Li W."/>
            <person name="Chen H.Y."/>
            <person name="Chen S.E."/>
            <person name="Zhou L.G."/>
            <person name="Ni X.B."/>
            <person name="Tian J.H."/>
            <person name="Sheng Y."/>
            <person name="Liu T."/>
            <person name="Pan Y.S."/>
            <person name="Xia L.Y."/>
            <person name="Li J."/>
            <person name="Zhao F."/>
            <person name="Cao W.C."/>
        </authorList>
    </citation>
    <scope>NUCLEOTIDE SEQUENCE</scope>
    <source>
        <strain evidence="2">Rmic-2018</strain>
    </source>
</reference>
<dbReference type="AlphaFoldDB" id="A0A9J6EVG3"/>
<organism evidence="2 3">
    <name type="scientific">Rhipicephalus microplus</name>
    <name type="common">Cattle tick</name>
    <name type="synonym">Boophilus microplus</name>
    <dbReference type="NCBI Taxonomy" id="6941"/>
    <lineage>
        <taxon>Eukaryota</taxon>
        <taxon>Metazoa</taxon>
        <taxon>Ecdysozoa</taxon>
        <taxon>Arthropoda</taxon>
        <taxon>Chelicerata</taxon>
        <taxon>Arachnida</taxon>
        <taxon>Acari</taxon>
        <taxon>Parasitiformes</taxon>
        <taxon>Ixodida</taxon>
        <taxon>Ixodoidea</taxon>
        <taxon>Ixodidae</taxon>
        <taxon>Rhipicephalinae</taxon>
        <taxon>Rhipicephalus</taxon>
        <taxon>Boophilus</taxon>
    </lineage>
</organism>
<evidence type="ECO:0000313" key="3">
    <source>
        <dbReference type="Proteomes" id="UP000821866"/>
    </source>
</evidence>
<name>A0A9J6EVG3_RHIMP</name>